<dbReference type="STRING" id="1037410.MCSF7_01019"/>
<proteinExistence type="predicted"/>
<evidence type="ECO:0000313" key="1">
    <source>
        <dbReference type="EMBL" id="EGV00343.1"/>
    </source>
</evidence>
<sequence>MRNIILMISVLAASLLSNQRKLHFFHLWMSAVICNTYYIFNIKIEKLIF</sequence>
<dbReference type="Proteomes" id="UP000004978">
    <property type="component" value="Unassembled WGS sequence"/>
</dbReference>
<dbReference type="EMBL" id="AFXA01000009">
    <property type="protein sequence ID" value="EGV00343.1"/>
    <property type="molecule type" value="Genomic_DNA"/>
</dbReference>
<gene>
    <name evidence="1" type="ORF">MCSF7_01019</name>
</gene>
<reference evidence="1 2" key="1">
    <citation type="journal article" date="2013" name="Genome Announc.">
        <title>Genome Sequence of Mycoplasma columbinum Strain SF7.</title>
        <authorList>
            <person name="Guo Z."/>
            <person name="Xu X."/>
            <person name="Zheng Q."/>
            <person name="Li T."/>
            <person name="Kuang S."/>
            <person name="Zhang Z."/>
            <person name="Chen Y."/>
            <person name="Lu X."/>
            <person name="Zhou R."/>
            <person name="Bi D."/>
            <person name="Jin H."/>
        </authorList>
    </citation>
    <scope>NUCLEOTIDE SEQUENCE [LARGE SCALE GENOMIC DNA]</scope>
    <source>
        <strain evidence="1 2">SF7</strain>
    </source>
</reference>
<name>F9UJZ7_9BACT</name>
<evidence type="ECO:0000313" key="2">
    <source>
        <dbReference type="Proteomes" id="UP000004978"/>
    </source>
</evidence>
<accession>F9UJZ7</accession>
<keyword evidence="2" id="KW-1185">Reference proteome</keyword>
<organism evidence="1 2">
    <name type="scientific">Mycoplasmopsis columbina SF7</name>
    <dbReference type="NCBI Taxonomy" id="1037410"/>
    <lineage>
        <taxon>Bacteria</taxon>
        <taxon>Bacillati</taxon>
        <taxon>Mycoplasmatota</taxon>
        <taxon>Mycoplasmoidales</taxon>
        <taxon>Metamycoplasmataceae</taxon>
        <taxon>Mycoplasmopsis</taxon>
    </lineage>
</organism>
<comment type="caution">
    <text evidence="1">The sequence shown here is derived from an EMBL/GenBank/DDBJ whole genome shotgun (WGS) entry which is preliminary data.</text>
</comment>
<dbReference type="AlphaFoldDB" id="F9UJZ7"/>
<protein>
    <submittedName>
        <fullName evidence="1">Uncharacterized protein</fullName>
    </submittedName>
</protein>